<feature type="compositionally biased region" description="Basic and acidic residues" evidence="1">
    <location>
        <begin position="408"/>
        <end position="426"/>
    </location>
</feature>
<evidence type="ECO:0000256" key="1">
    <source>
        <dbReference type="SAM" id="MobiDB-lite"/>
    </source>
</evidence>
<protein>
    <submittedName>
        <fullName evidence="2">Uncharacterized protein</fullName>
    </submittedName>
</protein>
<feature type="region of interest" description="Disordered" evidence="1">
    <location>
        <begin position="1"/>
        <end position="104"/>
    </location>
</feature>
<feature type="compositionally biased region" description="Basic residues" evidence="1">
    <location>
        <begin position="446"/>
        <end position="455"/>
    </location>
</feature>
<dbReference type="AlphaFoldDB" id="A0A0G4HNN2"/>
<feature type="region of interest" description="Disordered" evidence="1">
    <location>
        <begin position="390"/>
        <end position="455"/>
    </location>
</feature>
<feature type="region of interest" description="Disordered" evidence="1">
    <location>
        <begin position="324"/>
        <end position="354"/>
    </location>
</feature>
<gene>
    <name evidence="2" type="ORF">Cvel_7634</name>
</gene>
<feature type="compositionally biased region" description="Basic and acidic residues" evidence="1">
    <location>
        <begin position="79"/>
        <end position="92"/>
    </location>
</feature>
<reference evidence="2" key="1">
    <citation type="submission" date="2014-11" db="EMBL/GenBank/DDBJ databases">
        <authorList>
            <person name="Otto D Thomas"/>
            <person name="Naeem Raeece"/>
        </authorList>
    </citation>
    <scope>NUCLEOTIDE SEQUENCE</scope>
</reference>
<feature type="compositionally biased region" description="Low complexity" evidence="1">
    <location>
        <begin position="394"/>
        <end position="404"/>
    </location>
</feature>
<feature type="compositionally biased region" description="Polar residues" evidence="1">
    <location>
        <begin position="427"/>
        <end position="436"/>
    </location>
</feature>
<feature type="compositionally biased region" description="Basic and acidic residues" evidence="1">
    <location>
        <begin position="36"/>
        <end position="68"/>
    </location>
</feature>
<name>A0A0G4HNN2_9ALVE</name>
<organism evidence="2">
    <name type="scientific">Chromera velia CCMP2878</name>
    <dbReference type="NCBI Taxonomy" id="1169474"/>
    <lineage>
        <taxon>Eukaryota</taxon>
        <taxon>Sar</taxon>
        <taxon>Alveolata</taxon>
        <taxon>Colpodellida</taxon>
        <taxon>Chromeraceae</taxon>
        <taxon>Chromera</taxon>
    </lineage>
</organism>
<accession>A0A0G4HNN2</accession>
<dbReference type="EMBL" id="CDMZ01003269">
    <property type="protein sequence ID" value="CEM45753.1"/>
    <property type="molecule type" value="Genomic_DNA"/>
</dbReference>
<sequence length="455" mass="49034">MQSSTSRSSKRTGVESGPSAAAAKDREKGPTSSLRSKKEDDKAGAERQSKAVVADRDREKPTRGERIPAAHAKPQPTAIKDRTDHSLQKLERSPAPPAPVQSSSLNIVGPFSQVEGTFGVTPPQSMSFTNAGRSLSFVQPATALYQLPDTSKAQFADPPPFILQHTTPTPALPMPSPTQPGPLIHGSMPSGQAPPVPPISHTPLPHDTGLDVTVPTFAQWLWEVRSRHNFVPRALVAAENDERSKERGGDGRAQVLEPLPHSQLYTQCHFHPQQEPLSNQVSPGPLSNQVSLGPLSNQVSLGPLSNQVSLGPLSNQVFLGPLSNQVSPGPLHDVSGGSGEERGDRRRSAPPPFIHIGMFGGVTSSSVPSLLPPLEESLAREYLMMYGHERLGGSRESSQQQGQRGRSRSRETESDGRTFKEQKGRNQAESQVQSSDCAAPSELPTKKKTKRKKQM</sequence>
<dbReference type="VEuPathDB" id="CryptoDB:Cvel_7634"/>
<proteinExistence type="predicted"/>
<evidence type="ECO:0000313" key="2">
    <source>
        <dbReference type="EMBL" id="CEM45753.1"/>
    </source>
</evidence>